<reference evidence="3" key="1">
    <citation type="submission" date="2023-06" db="EMBL/GenBank/DDBJ databases">
        <title>Genome-scale phylogeny and comparative genomics of the fungal order Sordariales.</title>
        <authorList>
            <consortium name="Lawrence Berkeley National Laboratory"/>
            <person name="Hensen N."/>
            <person name="Bonometti L."/>
            <person name="Westerberg I."/>
            <person name="Brannstrom I.O."/>
            <person name="Guillou S."/>
            <person name="Cros-Aarteil S."/>
            <person name="Calhoun S."/>
            <person name="Haridas S."/>
            <person name="Kuo A."/>
            <person name="Mondo S."/>
            <person name="Pangilinan J."/>
            <person name="Riley R."/>
            <person name="Labutti K."/>
            <person name="Andreopoulos B."/>
            <person name="Lipzen A."/>
            <person name="Chen C."/>
            <person name="Yanf M."/>
            <person name="Daum C."/>
            <person name="Ng V."/>
            <person name="Clum A."/>
            <person name="Steindorff A."/>
            <person name="Ohm R."/>
            <person name="Martin F."/>
            <person name="Silar P."/>
            <person name="Natvig D."/>
            <person name="Lalanne C."/>
            <person name="Gautier V."/>
            <person name="Ament-Velasquez S.L."/>
            <person name="Kruys A."/>
            <person name="Hutchinson M.I."/>
            <person name="Powell A.J."/>
            <person name="Barry K."/>
            <person name="Miller A.N."/>
            <person name="Grigoriev I.V."/>
            <person name="Debuchy R."/>
            <person name="Gladieux P."/>
            <person name="Thoren M.H."/>
            <person name="Johannesson H."/>
        </authorList>
    </citation>
    <scope>NUCLEOTIDE SEQUENCE</scope>
    <source>
        <strain evidence="3">8032-3</strain>
    </source>
</reference>
<dbReference type="Gene3D" id="2.60.110.10">
    <property type="entry name" value="Thaumatin"/>
    <property type="match status" value="1"/>
</dbReference>
<accession>A0AAJ0FIU4</accession>
<proteinExistence type="predicted"/>
<name>A0AAJ0FIU4_9PEZI</name>
<dbReference type="PROSITE" id="PS52006">
    <property type="entry name" value="GH64"/>
    <property type="match status" value="1"/>
</dbReference>
<dbReference type="AlphaFoldDB" id="A0AAJ0FIU4"/>
<dbReference type="InterPro" id="IPR037176">
    <property type="entry name" value="Osmotin/thaumatin-like_sf"/>
</dbReference>
<dbReference type="Proteomes" id="UP001244011">
    <property type="component" value="Unassembled WGS sequence"/>
</dbReference>
<feature type="domain" description="GH64" evidence="2">
    <location>
        <begin position="34"/>
        <end position="403"/>
    </location>
</feature>
<dbReference type="Pfam" id="PF16483">
    <property type="entry name" value="Glyco_hydro_64"/>
    <property type="match status" value="1"/>
</dbReference>
<organism evidence="3 4">
    <name type="scientific">Phialemonium atrogriseum</name>
    <dbReference type="NCBI Taxonomy" id="1093897"/>
    <lineage>
        <taxon>Eukaryota</taxon>
        <taxon>Fungi</taxon>
        <taxon>Dikarya</taxon>
        <taxon>Ascomycota</taxon>
        <taxon>Pezizomycotina</taxon>
        <taxon>Sordariomycetes</taxon>
        <taxon>Sordariomycetidae</taxon>
        <taxon>Cephalothecales</taxon>
        <taxon>Cephalothecaceae</taxon>
        <taxon>Phialemonium</taxon>
    </lineage>
</organism>
<gene>
    <name evidence="3" type="ORF">QBC33DRAFT_513442</name>
</gene>
<evidence type="ECO:0000259" key="2">
    <source>
        <dbReference type="PROSITE" id="PS52006"/>
    </source>
</evidence>
<evidence type="ECO:0000313" key="4">
    <source>
        <dbReference type="Proteomes" id="UP001244011"/>
    </source>
</evidence>
<dbReference type="InterPro" id="IPR032477">
    <property type="entry name" value="Glyco_hydro_64"/>
</dbReference>
<dbReference type="InterPro" id="IPR037398">
    <property type="entry name" value="Glyco_hydro_64_fam"/>
</dbReference>
<evidence type="ECO:0000256" key="1">
    <source>
        <dbReference type="SAM" id="MobiDB-lite"/>
    </source>
</evidence>
<sequence length="587" mass="61797">MATLEEVLEIQKQRHILQAPTSSKAAPAFTTATAPTLDIALENTTDSSNCWAYVTGLDINKNNTVFILQSDGVTPYYPASPGDVGSPLQQDCHIKLGAPGSTTQVTIPQLAGGRIWLCRDSQLRFLLNPGPAVVEPSVTNPSDPNYNLYWSFVEFTFNDFQLFANITYVDFVGMAISMTLENQSGQIQSVPGIPADGLATVCSMLQDQDAKDGAGWSKLIIKHPSTGADLRALSPNSGIVMDSSLFEGYYQPYVDAVWAKYSSDTLMVDTQNQWGIVNGQVTNGELTFADVGSYAQPSARDIFACNSGPFADRADDSNKEEMGNITARLAAAFNRSTLLVNPRQPDGEAVATYYADPVTNHYSRAVHEVAGAGKGYAFPYDDVAPTDDANVAGTVSDTDPKLWTVSFGGGGVAATSSARRTSRVSVSQIARSGGSGRQHVGSGLSRRDPIELSATTAEDEKTALAGRDDAANTDLEKGLAKLLLAAADKPNITDADAETPQRHHPVRALLRRFGLGLGTTRAPRRPALDALVAAAAELIRVAVRSAVGRAVVVAVLVLGSFVLGVFWPGGGEIGAGAGGVVGGGLGG</sequence>
<keyword evidence="4" id="KW-1185">Reference proteome</keyword>
<protein>
    <recommendedName>
        <fullName evidence="2">GH64 domain-containing protein</fullName>
    </recommendedName>
</protein>
<dbReference type="PANTHER" id="PTHR38165">
    <property type="match status" value="1"/>
</dbReference>
<dbReference type="RefSeq" id="XP_060285425.1">
    <property type="nucleotide sequence ID" value="XM_060425979.1"/>
</dbReference>
<dbReference type="Gene3D" id="3.30.920.50">
    <property type="entry name" value="Beta-1,3-glucanase, C-terminal domain"/>
    <property type="match status" value="1"/>
</dbReference>
<dbReference type="InterPro" id="IPR042517">
    <property type="entry name" value="Glyco_hydro_64_N_2"/>
</dbReference>
<comment type="caution">
    <text evidence="3">The sequence shown here is derived from an EMBL/GenBank/DDBJ whole genome shotgun (WGS) entry which is preliminary data.</text>
</comment>
<feature type="region of interest" description="Disordered" evidence="1">
    <location>
        <begin position="427"/>
        <end position="449"/>
    </location>
</feature>
<dbReference type="PANTHER" id="PTHR38165:SF1">
    <property type="entry name" value="GLUCANASE B"/>
    <property type="match status" value="1"/>
</dbReference>
<dbReference type="CDD" id="cd09220">
    <property type="entry name" value="GH64-GluB-like"/>
    <property type="match status" value="1"/>
</dbReference>
<dbReference type="GeneID" id="85309166"/>
<evidence type="ECO:0000313" key="3">
    <source>
        <dbReference type="EMBL" id="KAK1769212.1"/>
    </source>
</evidence>
<dbReference type="EMBL" id="MU839003">
    <property type="protein sequence ID" value="KAK1769212.1"/>
    <property type="molecule type" value="Genomic_DNA"/>
</dbReference>